<dbReference type="InterPro" id="IPR043129">
    <property type="entry name" value="ATPase_NBD"/>
</dbReference>
<sequence length="308" mass="31328">MSFYVGVDVGGTKTHIKVVVGEHVLTDHVGPSTGWDAVPAPQAADWLTRHIRSAVLRAVNDAALIPDHVVVGAHGCETQQQCTDLERALRERLETDCTVVNDAHLLVPAAGLSSGIGLVAGTGAIAVGHRADDGSAISAGGWGWVLGDDGSASALVREGARALLRLADAGAPSDVLERHLLESFAAPDLVTLAHAMSWDGGVETWGAHAHAIFAAAEEGSAAAAGVIVDGARSLATLVAALVARGAAGADVVVAGGVVTAQPRLRNALFDALAQQAPGLRLHILERPPVDGALALARAGTHRSGRNAT</sequence>
<dbReference type="PANTHER" id="PTHR43190">
    <property type="entry name" value="N-ACETYL-D-GLUCOSAMINE KINASE"/>
    <property type="match status" value="1"/>
</dbReference>
<gene>
    <name evidence="2" type="ORF">SAMN05216410_1967</name>
</gene>
<dbReference type="RefSeq" id="WP_093182820.1">
    <property type="nucleotide sequence ID" value="NZ_FMYH01000003.1"/>
</dbReference>
<reference evidence="2 3" key="1">
    <citation type="submission" date="2016-09" db="EMBL/GenBank/DDBJ databases">
        <authorList>
            <person name="Capua I."/>
            <person name="De Benedictis P."/>
            <person name="Joannis T."/>
            <person name="Lombin L.H."/>
            <person name="Cattoli G."/>
        </authorList>
    </citation>
    <scope>NUCLEOTIDE SEQUENCE [LARGE SCALE GENOMIC DNA]</scope>
    <source>
        <strain evidence="2 3">ISLP-3</strain>
    </source>
</reference>
<protein>
    <submittedName>
        <fullName evidence="2">BadF-type ATPase</fullName>
    </submittedName>
</protein>
<accession>A0A1G6MUP1</accession>
<keyword evidence="3" id="KW-1185">Reference proteome</keyword>
<dbReference type="EMBL" id="FMYH01000003">
    <property type="protein sequence ID" value="SDC58917.1"/>
    <property type="molecule type" value="Genomic_DNA"/>
</dbReference>
<organism evidence="2 3">
    <name type="scientific">Sanguibacter gelidistatuariae</name>
    <dbReference type="NCBI Taxonomy" id="1814289"/>
    <lineage>
        <taxon>Bacteria</taxon>
        <taxon>Bacillati</taxon>
        <taxon>Actinomycetota</taxon>
        <taxon>Actinomycetes</taxon>
        <taxon>Micrococcales</taxon>
        <taxon>Sanguibacteraceae</taxon>
        <taxon>Sanguibacter</taxon>
    </lineage>
</organism>
<proteinExistence type="predicted"/>
<dbReference type="STRING" id="1814289.SAMN05216410_1967"/>
<dbReference type="Gene3D" id="3.30.420.40">
    <property type="match status" value="2"/>
</dbReference>
<dbReference type="OrthoDB" id="8701357at2"/>
<evidence type="ECO:0000313" key="3">
    <source>
        <dbReference type="Proteomes" id="UP000199039"/>
    </source>
</evidence>
<dbReference type="AlphaFoldDB" id="A0A1G6MUP1"/>
<dbReference type="InterPro" id="IPR052519">
    <property type="entry name" value="Euk-type_GlcNAc_Kinase"/>
</dbReference>
<dbReference type="SUPFAM" id="SSF53067">
    <property type="entry name" value="Actin-like ATPase domain"/>
    <property type="match status" value="2"/>
</dbReference>
<dbReference type="Proteomes" id="UP000199039">
    <property type="component" value="Unassembled WGS sequence"/>
</dbReference>
<name>A0A1G6MUP1_9MICO</name>
<dbReference type="InterPro" id="IPR002731">
    <property type="entry name" value="ATPase_BadF"/>
</dbReference>
<dbReference type="Pfam" id="PF01869">
    <property type="entry name" value="BcrAD_BadFG"/>
    <property type="match status" value="1"/>
</dbReference>
<evidence type="ECO:0000313" key="2">
    <source>
        <dbReference type="EMBL" id="SDC58917.1"/>
    </source>
</evidence>
<evidence type="ECO:0000259" key="1">
    <source>
        <dbReference type="Pfam" id="PF01869"/>
    </source>
</evidence>
<feature type="domain" description="ATPase BadF/BadG/BcrA/BcrD type" evidence="1">
    <location>
        <begin position="5"/>
        <end position="292"/>
    </location>
</feature>
<dbReference type="PANTHER" id="PTHR43190:SF3">
    <property type="entry name" value="N-ACETYL-D-GLUCOSAMINE KINASE"/>
    <property type="match status" value="1"/>
</dbReference>